<keyword evidence="2" id="KW-1185">Reference proteome</keyword>
<dbReference type="KEGG" id="thf:MA03_00840"/>
<dbReference type="HOGENOM" id="CLU_1500357_0_0_2"/>
<proteinExistence type="predicted"/>
<sequence length="179" mass="20417">MVAGDLFEDLHYRISTYQLKFEILKLGLPTELPPLIIYTPSFSSHDPIVDEGSINLGRSRIYIRRVAHIQLGDDEVVVTHGDIGIANGAIAHLVDRVGSLVGRKLLVEEKVKEKLNLRNQWLIMGHTHIPGLDTTRRIGNPGSWKSAWGKWLPYWRKPTYSLIFYDGKSFRLVYPLKTI</sequence>
<dbReference type="PATRIC" id="fig|1550241.5.peg.169"/>
<dbReference type="Gene3D" id="3.60.21.10">
    <property type="match status" value="1"/>
</dbReference>
<evidence type="ECO:0008006" key="3">
    <source>
        <dbReference type="Google" id="ProtNLM"/>
    </source>
</evidence>
<name>A0A0F7FGA9_9CREN</name>
<gene>
    <name evidence="1" type="ORF">MA03_00840</name>
</gene>
<organism evidence="1 2">
    <name type="scientific">Infirmifilum uzonense</name>
    <dbReference type="NCBI Taxonomy" id="1550241"/>
    <lineage>
        <taxon>Archaea</taxon>
        <taxon>Thermoproteota</taxon>
        <taxon>Thermoprotei</taxon>
        <taxon>Thermofilales</taxon>
        <taxon>Thermofilaceae</taxon>
        <taxon>Infirmifilum</taxon>
    </lineage>
</organism>
<evidence type="ECO:0000313" key="2">
    <source>
        <dbReference type="Proteomes" id="UP000067434"/>
    </source>
</evidence>
<reference evidence="1 2" key="1">
    <citation type="journal article" date="2015" name="Stand. Genomic Sci.">
        <title>Complete genome sequence of and proposal of Thermofilum uzonense sp. nov. a novel hyperthermophilic crenarchaeon and emended description of the genus Thermofilum.</title>
        <authorList>
            <person name="Toshchakov S.V."/>
            <person name="Korzhenkov A.A."/>
            <person name="Samarov N.I."/>
            <person name="Mazunin I.O."/>
            <person name="Mozhey O.I."/>
            <person name="Shmyr I.S."/>
            <person name="Derbikova K.S."/>
            <person name="Taranov E.A."/>
            <person name="Dominova I.N."/>
            <person name="Bonch-Osmolovskaya E.A."/>
            <person name="Patrushev M.V."/>
            <person name="Podosokorskaya O.A."/>
            <person name="Kublanov I.V."/>
        </authorList>
    </citation>
    <scope>NUCLEOTIDE SEQUENCE [LARGE SCALE GENOMIC DNA]</scope>
    <source>
        <strain evidence="1 2">1807-2</strain>
    </source>
</reference>
<dbReference type="STRING" id="1550241.MA03_00840"/>
<dbReference type="EMBL" id="CP009961">
    <property type="protein sequence ID" value="AKG38129.1"/>
    <property type="molecule type" value="Genomic_DNA"/>
</dbReference>
<protein>
    <recommendedName>
        <fullName evidence="3">Calcineurin-like phosphoesterase domain-containing protein</fullName>
    </recommendedName>
</protein>
<dbReference type="SUPFAM" id="SSF56300">
    <property type="entry name" value="Metallo-dependent phosphatases"/>
    <property type="match status" value="1"/>
</dbReference>
<evidence type="ECO:0000313" key="1">
    <source>
        <dbReference type="EMBL" id="AKG38129.1"/>
    </source>
</evidence>
<dbReference type="InterPro" id="IPR029052">
    <property type="entry name" value="Metallo-depent_PP-like"/>
</dbReference>
<dbReference type="AlphaFoldDB" id="A0A0F7FGA9"/>
<dbReference type="Proteomes" id="UP000067434">
    <property type="component" value="Chromosome"/>
</dbReference>
<accession>A0A0F7FGA9</accession>